<keyword evidence="1" id="KW-0472">Membrane</keyword>
<dbReference type="AlphaFoldDB" id="A9URW9"/>
<name>A9URW9_MONBE</name>
<dbReference type="eggNOG" id="KOG3317">
    <property type="taxonomic scope" value="Eukaryota"/>
</dbReference>
<keyword evidence="1" id="KW-1133">Transmembrane helix</keyword>
<proteinExistence type="predicted"/>
<dbReference type="RefSeq" id="XP_001742964.1">
    <property type="nucleotide sequence ID" value="XM_001742912.1"/>
</dbReference>
<reference evidence="3 4" key="1">
    <citation type="journal article" date="2008" name="Nature">
        <title>The genome of the choanoflagellate Monosiga brevicollis and the origin of metazoans.</title>
        <authorList>
            <consortium name="JGI Sequencing"/>
            <person name="King N."/>
            <person name="Westbrook M.J."/>
            <person name="Young S.L."/>
            <person name="Kuo A."/>
            <person name="Abedin M."/>
            <person name="Chapman J."/>
            <person name="Fairclough S."/>
            <person name="Hellsten U."/>
            <person name="Isogai Y."/>
            <person name="Letunic I."/>
            <person name="Marr M."/>
            <person name="Pincus D."/>
            <person name="Putnam N."/>
            <person name="Rokas A."/>
            <person name="Wright K.J."/>
            <person name="Zuzow R."/>
            <person name="Dirks W."/>
            <person name="Good M."/>
            <person name="Goodstein D."/>
            <person name="Lemons D."/>
            <person name="Li W."/>
            <person name="Lyons J.B."/>
            <person name="Morris A."/>
            <person name="Nichols S."/>
            <person name="Richter D.J."/>
            <person name="Salamov A."/>
            <person name="Bork P."/>
            <person name="Lim W.A."/>
            <person name="Manning G."/>
            <person name="Miller W.T."/>
            <person name="McGinnis W."/>
            <person name="Shapiro H."/>
            <person name="Tjian R."/>
            <person name="Grigoriev I.V."/>
            <person name="Rokhsar D."/>
        </authorList>
    </citation>
    <scope>NUCLEOTIDE SEQUENCE [LARGE SCALE GENOMIC DNA]</scope>
    <source>
        <strain evidence="4">MX1 / ATCC 50154</strain>
    </source>
</reference>
<organism evidence="3 4">
    <name type="scientific">Monosiga brevicollis</name>
    <name type="common">Choanoflagellate</name>
    <dbReference type="NCBI Taxonomy" id="81824"/>
    <lineage>
        <taxon>Eukaryota</taxon>
        <taxon>Choanoflagellata</taxon>
        <taxon>Craspedida</taxon>
        <taxon>Salpingoecidae</taxon>
        <taxon>Monosiga</taxon>
    </lineage>
</organism>
<accession>A9URW9</accession>
<gene>
    <name evidence="3" type="ORF">MONBRDRAFT_35798</name>
</gene>
<feature type="transmembrane region" description="Helical" evidence="1">
    <location>
        <begin position="151"/>
        <end position="176"/>
    </location>
</feature>
<dbReference type="InParanoid" id="A9URW9"/>
<sequence>MKLFVCLAVLVAACAAQEARLLVAKEVVNTRAVVGRDLTIRYSLYNTGDAEATDITLSDTSFEEENSGFQLVSGLTSVNFASLTPQANVSHHVVVQAEYSGYYNLSAATVTYKASPDAQSTVSAISSEPKQIPIAPNDDFARAFDTHLFEWVVVLAAAVGLVYFPFSMFQASVAAYKKQE</sequence>
<protein>
    <recommendedName>
        <fullName evidence="5">Translocon-associated protein subunit beta</fullName>
    </recommendedName>
</protein>
<evidence type="ECO:0000313" key="3">
    <source>
        <dbReference type="EMBL" id="EDQ91678.1"/>
    </source>
</evidence>
<keyword evidence="4" id="KW-1185">Reference proteome</keyword>
<dbReference type="STRING" id="81824.A9URW9"/>
<dbReference type="Pfam" id="PF05753">
    <property type="entry name" value="TRAP_beta"/>
    <property type="match status" value="1"/>
</dbReference>
<evidence type="ECO:0000256" key="1">
    <source>
        <dbReference type="SAM" id="Phobius"/>
    </source>
</evidence>
<feature type="signal peptide" evidence="2">
    <location>
        <begin position="1"/>
        <end position="16"/>
    </location>
</feature>
<keyword evidence="2" id="KW-0732">Signal</keyword>
<dbReference type="PANTHER" id="PTHR12861">
    <property type="entry name" value="TRANSLOCON-ASSOCIATED PROTEIN, BETA SUBUNIT PRECURSOR TRAP-BETA SIGNAL SEQUENCE RECEPTOR BETA SUBUNIT"/>
    <property type="match status" value="1"/>
</dbReference>
<dbReference type="GeneID" id="5888734"/>
<keyword evidence="1" id="KW-0812">Transmembrane</keyword>
<feature type="chain" id="PRO_5002744391" description="Translocon-associated protein subunit beta" evidence="2">
    <location>
        <begin position="17"/>
        <end position="180"/>
    </location>
</feature>
<dbReference type="EMBL" id="CH991544">
    <property type="protein sequence ID" value="EDQ91678.1"/>
    <property type="molecule type" value="Genomic_DNA"/>
</dbReference>
<evidence type="ECO:0000256" key="2">
    <source>
        <dbReference type="SAM" id="SignalP"/>
    </source>
</evidence>
<dbReference type="FunCoup" id="A9URW9">
    <property type="interactions" value="528"/>
</dbReference>
<dbReference type="PANTHER" id="PTHR12861:SF3">
    <property type="entry name" value="TRANSLOCON-ASSOCIATED PROTEIN SUBUNIT BETA"/>
    <property type="match status" value="1"/>
</dbReference>
<dbReference type="Proteomes" id="UP000001357">
    <property type="component" value="Unassembled WGS sequence"/>
</dbReference>
<evidence type="ECO:0008006" key="5">
    <source>
        <dbReference type="Google" id="ProtNLM"/>
    </source>
</evidence>
<evidence type="ECO:0000313" key="4">
    <source>
        <dbReference type="Proteomes" id="UP000001357"/>
    </source>
</evidence>
<dbReference type="KEGG" id="mbr:MONBRDRAFT_35798"/>
<dbReference type="OMA" id="YGFFNYT"/>